<keyword evidence="10" id="KW-1185">Reference proteome</keyword>
<dbReference type="Gene3D" id="1.25.40.10">
    <property type="entry name" value="Tetratricopeptide repeat domain"/>
    <property type="match status" value="1"/>
</dbReference>
<keyword evidence="6" id="KW-0472">Membrane</keyword>
<evidence type="ECO:0000313" key="9">
    <source>
        <dbReference type="EnsemblMetazoa" id="XP_038068933.1"/>
    </source>
</evidence>
<dbReference type="PROSITE" id="PS50195">
    <property type="entry name" value="PX"/>
    <property type="match status" value="1"/>
</dbReference>
<proteinExistence type="predicted"/>
<sequence>MASKLRKIACDVSIDDPVSSTDESELGSEDIDLQFTGRLSFRSSALLGNDGDLSADDEDSDGEVRRGATGDASRRKASNADSVGSVHSLQVGSKANKFHPGRTIFEVVSAKTMRDGNNRFVLYTVAVLRTIKSDTSQATIERRYSDFHKLNGSLRKRFPRIMENIVFPRKTLTGNFKHDFIAERSRAFETFLTSIYKYECIRLSEEYQDFFYNHDLRIAYRYMARGDFQESVPFLQNTLHLQEKMLGSEHPDTARTQCALIVAYMSLEEGEAHVHGYAEAAWDTIGKDETNPFLLPLLQILIGIRWRLQLDKRELESRLTRYVKQEMAGPVKMPTLEDLVMQCLSHM</sequence>
<dbReference type="Proteomes" id="UP000887568">
    <property type="component" value="Unplaced"/>
</dbReference>
<evidence type="ECO:0000259" key="8">
    <source>
        <dbReference type="PROSITE" id="PS50195"/>
    </source>
</evidence>
<keyword evidence="5" id="KW-0446">Lipid-binding</keyword>
<dbReference type="EnsemblMetazoa" id="XM_038213005.1">
    <property type="protein sequence ID" value="XP_038068933.1"/>
    <property type="gene ID" value="LOC119738221"/>
</dbReference>
<dbReference type="SUPFAM" id="SSF64268">
    <property type="entry name" value="PX domain"/>
    <property type="match status" value="1"/>
</dbReference>
<accession>A0A914AZ35</accession>
<organism evidence="9 10">
    <name type="scientific">Patiria miniata</name>
    <name type="common">Bat star</name>
    <name type="synonym">Asterina miniata</name>
    <dbReference type="NCBI Taxonomy" id="46514"/>
    <lineage>
        <taxon>Eukaryota</taxon>
        <taxon>Metazoa</taxon>
        <taxon>Echinodermata</taxon>
        <taxon>Eleutherozoa</taxon>
        <taxon>Asterozoa</taxon>
        <taxon>Asteroidea</taxon>
        <taxon>Valvatacea</taxon>
        <taxon>Valvatida</taxon>
        <taxon>Asterinidae</taxon>
        <taxon>Patiria</taxon>
    </lineage>
</organism>
<keyword evidence="4" id="KW-0653">Protein transport</keyword>
<dbReference type="SMART" id="SM00312">
    <property type="entry name" value="PX"/>
    <property type="match status" value="1"/>
</dbReference>
<dbReference type="GO" id="GO:0031901">
    <property type="term" value="C:early endosome membrane"/>
    <property type="evidence" value="ECO:0007669"/>
    <property type="project" value="UniProtKB-SubCell"/>
</dbReference>
<reference evidence="9" key="1">
    <citation type="submission" date="2022-11" db="UniProtKB">
        <authorList>
            <consortium name="EnsemblMetazoa"/>
        </authorList>
    </citation>
    <scope>IDENTIFICATION</scope>
</reference>
<dbReference type="AlphaFoldDB" id="A0A914AZ35"/>
<dbReference type="Pfam" id="PF13374">
    <property type="entry name" value="TPR_10"/>
    <property type="match status" value="1"/>
</dbReference>
<dbReference type="Pfam" id="PF00787">
    <property type="entry name" value="PX"/>
    <property type="match status" value="1"/>
</dbReference>
<dbReference type="InterPro" id="IPR001683">
    <property type="entry name" value="PX_dom"/>
</dbReference>
<keyword evidence="3" id="KW-0967">Endosome</keyword>
<dbReference type="CTD" id="90203"/>
<dbReference type="PANTHER" id="PTHR20939:SF11">
    <property type="entry name" value="LD12265P"/>
    <property type="match status" value="1"/>
</dbReference>
<dbReference type="Gene3D" id="3.30.1520.10">
    <property type="entry name" value="Phox-like domain"/>
    <property type="match status" value="1"/>
</dbReference>
<evidence type="ECO:0000256" key="2">
    <source>
        <dbReference type="ARBA" id="ARBA00022448"/>
    </source>
</evidence>
<evidence type="ECO:0000256" key="5">
    <source>
        <dbReference type="ARBA" id="ARBA00023121"/>
    </source>
</evidence>
<dbReference type="InterPro" id="IPR036871">
    <property type="entry name" value="PX_dom_sf"/>
</dbReference>
<evidence type="ECO:0000256" key="1">
    <source>
        <dbReference type="ARBA" id="ARBA00004469"/>
    </source>
</evidence>
<dbReference type="PANTHER" id="PTHR20939">
    <property type="entry name" value="SORTING NEXIN 20, 21"/>
    <property type="match status" value="1"/>
</dbReference>
<keyword evidence="2" id="KW-0813">Transport</keyword>
<comment type="subcellular location">
    <subcellularLocation>
        <location evidence="1">Early endosome membrane</location>
        <topology evidence="1">Peripheral membrane protein</topology>
        <orientation evidence="1">Cytoplasmic side</orientation>
    </subcellularLocation>
</comment>
<dbReference type="GO" id="GO:1901981">
    <property type="term" value="F:phosphatidylinositol phosphate binding"/>
    <property type="evidence" value="ECO:0007669"/>
    <property type="project" value="TreeGrafter"/>
</dbReference>
<dbReference type="RefSeq" id="XP_038068933.1">
    <property type="nucleotide sequence ID" value="XM_038213005.1"/>
</dbReference>
<evidence type="ECO:0000256" key="7">
    <source>
        <dbReference type="SAM" id="MobiDB-lite"/>
    </source>
</evidence>
<feature type="region of interest" description="Disordered" evidence="7">
    <location>
        <begin position="52"/>
        <end position="87"/>
    </location>
</feature>
<protein>
    <recommendedName>
        <fullName evidence="8">PX domain-containing protein</fullName>
    </recommendedName>
</protein>
<dbReference type="OrthoDB" id="5975050at2759"/>
<evidence type="ECO:0000256" key="6">
    <source>
        <dbReference type="ARBA" id="ARBA00023136"/>
    </source>
</evidence>
<evidence type="ECO:0000256" key="3">
    <source>
        <dbReference type="ARBA" id="ARBA00022753"/>
    </source>
</evidence>
<dbReference type="GO" id="GO:0015031">
    <property type="term" value="P:protein transport"/>
    <property type="evidence" value="ECO:0007669"/>
    <property type="project" value="UniProtKB-KW"/>
</dbReference>
<dbReference type="InterPro" id="IPR039937">
    <property type="entry name" value="SNX20/SNX21"/>
</dbReference>
<feature type="domain" description="PX" evidence="8">
    <location>
        <begin position="101"/>
        <end position="218"/>
    </location>
</feature>
<evidence type="ECO:0000313" key="10">
    <source>
        <dbReference type="Proteomes" id="UP000887568"/>
    </source>
</evidence>
<name>A0A914AZ35_PATMI</name>
<dbReference type="InterPro" id="IPR011990">
    <property type="entry name" value="TPR-like_helical_dom_sf"/>
</dbReference>
<dbReference type="GeneID" id="119738221"/>
<dbReference type="OMA" id="DQMERVC"/>
<evidence type="ECO:0000256" key="4">
    <source>
        <dbReference type="ARBA" id="ARBA00022927"/>
    </source>
</evidence>
<feature type="compositionally biased region" description="Basic and acidic residues" evidence="7">
    <location>
        <begin position="62"/>
        <end position="74"/>
    </location>
</feature>